<dbReference type="AlphaFoldDB" id="A7ELA7"/>
<protein>
    <submittedName>
        <fullName evidence="2">Uncharacterized protein</fullName>
    </submittedName>
</protein>
<evidence type="ECO:0000313" key="3">
    <source>
        <dbReference type="Proteomes" id="UP000001312"/>
    </source>
</evidence>
<dbReference type="KEGG" id="ssl:SS1G_06104"/>
<sequence>MALSRDHQDSPEENERKSSSPSEAMTINPCLIFIVRKSPEEVKRKDPSNQLNSGEAEIMRLGKDAAITSSESICFGLGYMAKARKDSYRVIELMVFDERCDEMGWDEDEMYSWMIKGGK</sequence>
<dbReference type="GeneID" id="5489096"/>
<feature type="region of interest" description="Disordered" evidence="1">
    <location>
        <begin position="1"/>
        <end position="25"/>
    </location>
</feature>
<name>A7ELA7_SCLS1</name>
<dbReference type="InParanoid" id="A7ELA7"/>
<dbReference type="Proteomes" id="UP000001312">
    <property type="component" value="Unassembled WGS sequence"/>
</dbReference>
<reference evidence="3" key="1">
    <citation type="journal article" date="2011" name="PLoS Genet.">
        <title>Genomic analysis of the necrotrophic fungal pathogens Sclerotinia sclerotiorum and Botrytis cinerea.</title>
        <authorList>
            <person name="Amselem J."/>
            <person name="Cuomo C.A."/>
            <person name="van Kan J.A."/>
            <person name="Viaud M."/>
            <person name="Benito E.P."/>
            <person name="Couloux A."/>
            <person name="Coutinho P.M."/>
            <person name="de Vries R.P."/>
            <person name="Dyer P.S."/>
            <person name="Fillinger S."/>
            <person name="Fournier E."/>
            <person name="Gout L."/>
            <person name="Hahn M."/>
            <person name="Kohn L."/>
            <person name="Lapalu N."/>
            <person name="Plummer K.M."/>
            <person name="Pradier J.M."/>
            <person name="Quevillon E."/>
            <person name="Sharon A."/>
            <person name="Simon A."/>
            <person name="ten Have A."/>
            <person name="Tudzynski B."/>
            <person name="Tudzynski P."/>
            <person name="Wincker P."/>
            <person name="Andrew M."/>
            <person name="Anthouard V."/>
            <person name="Beever R.E."/>
            <person name="Beffa R."/>
            <person name="Benoit I."/>
            <person name="Bouzid O."/>
            <person name="Brault B."/>
            <person name="Chen Z."/>
            <person name="Choquer M."/>
            <person name="Collemare J."/>
            <person name="Cotton P."/>
            <person name="Danchin E.G."/>
            <person name="Da Silva C."/>
            <person name="Gautier A."/>
            <person name="Giraud C."/>
            <person name="Giraud T."/>
            <person name="Gonzalez C."/>
            <person name="Grossetete S."/>
            <person name="Guldener U."/>
            <person name="Henrissat B."/>
            <person name="Howlett B.J."/>
            <person name="Kodira C."/>
            <person name="Kretschmer M."/>
            <person name="Lappartient A."/>
            <person name="Leroch M."/>
            <person name="Levis C."/>
            <person name="Mauceli E."/>
            <person name="Neuveglise C."/>
            <person name="Oeser B."/>
            <person name="Pearson M."/>
            <person name="Poulain J."/>
            <person name="Poussereau N."/>
            <person name="Quesneville H."/>
            <person name="Rascle C."/>
            <person name="Schumacher J."/>
            <person name="Segurens B."/>
            <person name="Sexton A."/>
            <person name="Silva E."/>
            <person name="Sirven C."/>
            <person name="Soanes D.M."/>
            <person name="Talbot N.J."/>
            <person name="Templeton M."/>
            <person name="Yandava C."/>
            <person name="Yarden O."/>
            <person name="Zeng Q."/>
            <person name="Rollins J.A."/>
            <person name="Lebrun M.H."/>
            <person name="Dickman M."/>
        </authorList>
    </citation>
    <scope>NUCLEOTIDE SEQUENCE [LARGE SCALE GENOMIC DNA]</scope>
    <source>
        <strain evidence="3">ATCC 18683 / 1980 / Ss-1</strain>
    </source>
</reference>
<dbReference type="RefSeq" id="XP_001593182.1">
    <property type="nucleotide sequence ID" value="XM_001593132.1"/>
</dbReference>
<gene>
    <name evidence="2" type="ORF">SS1G_06104</name>
</gene>
<evidence type="ECO:0000313" key="2">
    <source>
        <dbReference type="EMBL" id="EDO03623.1"/>
    </source>
</evidence>
<evidence type="ECO:0000256" key="1">
    <source>
        <dbReference type="SAM" id="MobiDB-lite"/>
    </source>
</evidence>
<organism evidence="2 3">
    <name type="scientific">Sclerotinia sclerotiorum (strain ATCC 18683 / 1980 / Ss-1)</name>
    <name type="common">White mold</name>
    <name type="synonym">Whetzelinia sclerotiorum</name>
    <dbReference type="NCBI Taxonomy" id="665079"/>
    <lineage>
        <taxon>Eukaryota</taxon>
        <taxon>Fungi</taxon>
        <taxon>Dikarya</taxon>
        <taxon>Ascomycota</taxon>
        <taxon>Pezizomycotina</taxon>
        <taxon>Leotiomycetes</taxon>
        <taxon>Helotiales</taxon>
        <taxon>Sclerotiniaceae</taxon>
        <taxon>Sclerotinia</taxon>
    </lineage>
</organism>
<keyword evidence="3" id="KW-1185">Reference proteome</keyword>
<dbReference type="EMBL" id="CH476627">
    <property type="protein sequence ID" value="EDO03623.1"/>
    <property type="molecule type" value="Genomic_DNA"/>
</dbReference>
<accession>A7ELA7</accession>
<feature type="compositionally biased region" description="Basic and acidic residues" evidence="1">
    <location>
        <begin position="1"/>
        <end position="18"/>
    </location>
</feature>
<dbReference type="HOGENOM" id="CLU_2062876_0_0_1"/>
<proteinExistence type="predicted"/>